<comment type="caution">
    <text evidence="2">The sequence shown here is derived from an EMBL/GenBank/DDBJ whole genome shotgun (WGS) entry which is preliminary data.</text>
</comment>
<evidence type="ECO:0000313" key="3">
    <source>
        <dbReference type="Proteomes" id="UP001358586"/>
    </source>
</evidence>
<dbReference type="InterPro" id="IPR043502">
    <property type="entry name" value="DNA/RNA_pol_sf"/>
</dbReference>
<dbReference type="EMBL" id="JARKNE010000007">
    <property type="protein sequence ID" value="KAK5818639.1"/>
    <property type="molecule type" value="Genomic_DNA"/>
</dbReference>
<dbReference type="PROSITE" id="PS50878">
    <property type="entry name" value="RT_POL"/>
    <property type="match status" value="1"/>
</dbReference>
<dbReference type="SUPFAM" id="SSF56672">
    <property type="entry name" value="DNA/RNA polymerases"/>
    <property type="match status" value="1"/>
</dbReference>
<accession>A0ABR0PC02</accession>
<protein>
    <recommendedName>
        <fullName evidence="1">Reverse transcriptase domain-containing protein</fullName>
    </recommendedName>
</protein>
<dbReference type="PANTHER" id="PTHR31635:SF196">
    <property type="entry name" value="REVERSE TRANSCRIPTASE DOMAIN-CONTAINING PROTEIN-RELATED"/>
    <property type="match status" value="1"/>
</dbReference>
<dbReference type="PANTHER" id="PTHR31635">
    <property type="entry name" value="REVERSE TRANSCRIPTASE DOMAIN-CONTAINING PROTEIN-RELATED"/>
    <property type="match status" value="1"/>
</dbReference>
<evidence type="ECO:0000313" key="2">
    <source>
        <dbReference type="EMBL" id="KAK5818639.1"/>
    </source>
</evidence>
<gene>
    <name evidence="2" type="ORF">PVK06_023582</name>
</gene>
<reference evidence="2 3" key="1">
    <citation type="submission" date="2023-03" db="EMBL/GenBank/DDBJ databases">
        <title>WGS of Gossypium arboreum.</title>
        <authorList>
            <person name="Yu D."/>
        </authorList>
    </citation>
    <scope>NUCLEOTIDE SEQUENCE [LARGE SCALE GENOMIC DNA]</scope>
    <source>
        <tissue evidence="2">Leaf</tissue>
    </source>
</reference>
<dbReference type="InterPro" id="IPR000477">
    <property type="entry name" value="RT_dom"/>
</dbReference>
<proteinExistence type="predicted"/>
<dbReference type="Pfam" id="PF00078">
    <property type="entry name" value="RVT_1"/>
    <property type="match status" value="1"/>
</dbReference>
<evidence type="ECO:0000259" key="1">
    <source>
        <dbReference type="PROSITE" id="PS50878"/>
    </source>
</evidence>
<organism evidence="2 3">
    <name type="scientific">Gossypium arboreum</name>
    <name type="common">Tree cotton</name>
    <name type="synonym">Gossypium nanking</name>
    <dbReference type="NCBI Taxonomy" id="29729"/>
    <lineage>
        <taxon>Eukaryota</taxon>
        <taxon>Viridiplantae</taxon>
        <taxon>Streptophyta</taxon>
        <taxon>Embryophyta</taxon>
        <taxon>Tracheophyta</taxon>
        <taxon>Spermatophyta</taxon>
        <taxon>Magnoliopsida</taxon>
        <taxon>eudicotyledons</taxon>
        <taxon>Gunneridae</taxon>
        <taxon>Pentapetalae</taxon>
        <taxon>rosids</taxon>
        <taxon>malvids</taxon>
        <taxon>Malvales</taxon>
        <taxon>Malvaceae</taxon>
        <taxon>Malvoideae</taxon>
        <taxon>Gossypium</taxon>
    </lineage>
</organism>
<sequence length="162" mass="18742">MALKIDMSKSYDRVEWELLKQMMARMGFDERWIRLIMNCINTISYLVVLKDMVEKKFIPKRGLCQGDHLNPFLFLICSEGLSTLLRITREEGLLRGVKTSRRSPQITHFLFADDCILFGEASEKGTEIFKKVLKEYESCSGQCVNYGKSTVFFSSNTNDMVQ</sequence>
<feature type="domain" description="Reverse transcriptase" evidence="1">
    <location>
        <begin position="1"/>
        <end position="162"/>
    </location>
</feature>
<keyword evidence="3" id="KW-1185">Reference proteome</keyword>
<name>A0ABR0PC02_GOSAR</name>
<dbReference type="Proteomes" id="UP001358586">
    <property type="component" value="Chromosome 7"/>
</dbReference>